<keyword evidence="1" id="KW-0175">Coiled coil</keyword>
<gene>
    <name evidence="3" type="ORF">DID88_009765</name>
</gene>
<reference evidence="3 4" key="1">
    <citation type="submission" date="2018-06" db="EMBL/GenBank/DDBJ databases">
        <title>Genome Sequence of the Brown Rot Fungal Pathogen Monilinia fructigena.</title>
        <authorList>
            <person name="Landi L."/>
            <person name="De Miccolis Angelini R.M."/>
            <person name="Pollastro S."/>
            <person name="Abate D."/>
            <person name="Faretra F."/>
            <person name="Romanazzi G."/>
        </authorList>
    </citation>
    <scope>NUCLEOTIDE SEQUENCE [LARGE SCALE GENOMIC DNA]</scope>
    <source>
        <strain evidence="3 4">Mfrg269</strain>
    </source>
</reference>
<dbReference type="AlphaFoldDB" id="A0A395IQD8"/>
<dbReference type="EMBL" id="QKRW01000039">
    <property type="protein sequence ID" value="RAL60569.1"/>
    <property type="molecule type" value="Genomic_DNA"/>
</dbReference>
<accession>A0A395IQD8</accession>
<evidence type="ECO:0000313" key="4">
    <source>
        <dbReference type="Proteomes" id="UP000249056"/>
    </source>
</evidence>
<feature type="coiled-coil region" evidence="1">
    <location>
        <begin position="161"/>
        <end position="188"/>
    </location>
</feature>
<protein>
    <submittedName>
        <fullName evidence="3">Uncharacterized protein</fullName>
    </submittedName>
</protein>
<evidence type="ECO:0000256" key="2">
    <source>
        <dbReference type="SAM" id="MobiDB-lite"/>
    </source>
</evidence>
<feature type="region of interest" description="Disordered" evidence="2">
    <location>
        <begin position="242"/>
        <end position="271"/>
    </location>
</feature>
<dbReference type="OrthoDB" id="341482at2759"/>
<evidence type="ECO:0000256" key="1">
    <source>
        <dbReference type="SAM" id="Coils"/>
    </source>
</evidence>
<dbReference type="Proteomes" id="UP000249056">
    <property type="component" value="Unassembled WGS sequence"/>
</dbReference>
<keyword evidence="4" id="KW-1185">Reference proteome</keyword>
<evidence type="ECO:0000313" key="3">
    <source>
        <dbReference type="EMBL" id="RAL60569.1"/>
    </source>
</evidence>
<name>A0A395IQD8_9HELO</name>
<proteinExistence type="predicted"/>
<organism evidence="3 4">
    <name type="scientific">Monilinia fructigena</name>
    <dbReference type="NCBI Taxonomy" id="38457"/>
    <lineage>
        <taxon>Eukaryota</taxon>
        <taxon>Fungi</taxon>
        <taxon>Dikarya</taxon>
        <taxon>Ascomycota</taxon>
        <taxon>Pezizomycotina</taxon>
        <taxon>Leotiomycetes</taxon>
        <taxon>Helotiales</taxon>
        <taxon>Sclerotiniaceae</taxon>
        <taxon>Monilinia</taxon>
    </lineage>
</organism>
<sequence>MSLSPWVFKLEEELSKGAESNVRLGVVINTPSERQRVYTPSMNDRNAPLAASMIIRDPDLGYFLLSANPHGPLSIIFESSDNQVDFARSRGLSESYDSETDNDKPLEEIRLSPATLTVMTDAHKVLSEETHRIANDIATRVESVIGEDYDEDDDKSRVIPNENIEQRIRVAQDKQKMLIERIENIRKKIPKNTQLGKVLGEDLEESTSSMVKVSKDPWQRYEEVKELKDDVLAQANDLLAEVEKEGADNEEGESERDGDSGRDVQVPSDIRRKKVGQIMKLLDRETAALVEATKGRLERLSLA</sequence>
<comment type="caution">
    <text evidence="3">The sequence shown here is derived from an EMBL/GenBank/DDBJ whole genome shotgun (WGS) entry which is preliminary data.</text>
</comment>